<gene>
    <name evidence="2" type="ORF">ElP_33850</name>
</gene>
<keyword evidence="1" id="KW-0472">Membrane</keyword>
<keyword evidence="3" id="KW-1185">Reference proteome</keyword>
<protein>
    <submittedName>
        <fullName evidence="2">Uncharacterized protein</fullName>
    </submittedName>
</protein>
<evidence type="ECO:0000256" key="1">
    <source>
        <dbReference type="SAM" id="Phobius"/>
    </source>
</evidence>
<dbReference type="Proteomes" id="UP000317835">
    <property type="component" value="Chromosome"/>
</dbReference>
<feature type="transmembrane region" description="Helical" evidence="1">
    <location>
        <begin position="40"/>
        <end position="63"/>
    </location>
</feature>
<dbReference type="AlphaFoldDB" id="A0A518H3U4"/>
<keyword evidence="1" id="KW-1133">Transmembrane helix</keyword>
<evidence type="ECO:0000313" key="2">
    <source>
        <dbReference type="EMBL" id="QDV35482.1"/>
    </source>
</evidence>
<dbReference type="KEGG" id="tpla:ElP_33850"/>
<evidence type="ECO:0000313" key="3">
    <source>
        <dbReference type="Proteomes" id="UP000317835"/>
    </source>
</evidence>
<proteinExistence type="predicted"/>
<name>A0A518H3U4_9BACT</name>
<sequence>MSGMDRFDHAMARLKHGTLDELPDAFAAMADDPADGLFRAAFAGAGLALAFGVGLGVGTWWGAGHCRETHATIVAEAGAGGLASGVEAGEVGRR</sequence>
<organism evidence="2 3">
    <name type="scientific">Tautonia plasticadhaerens</name>
    <dbReference type="NCBI Taxonomy" id="2527974"/>
    <lineage>
        <taxon>Bacteria</taxon>
        <taxon>Pseudomonadati</taxon>
        <taxon>Planctomycetota</taxon>
        <taxon>Planctomycetia</taxon>
        <taxon>Isosphaerales</taxon>
        <taxon>Isosphaeraceae</taxon>
        <taxon>Tautonia</taxon>
    </lineage>
</organism>
<keyword evidence="1" id="KW-0812">Transmembrane</keyword>
<dbReference type="RefSeq" id="WP_145271121.1">
    <property type="nucleotide sequence ID" value="NZ_CP036426.1"/>
</dbReference>
<dbReference type="EMBL" id="CP036426">
    <property type="protein sequence ID" value="QDV35482.1"/>
    <property type="molecule type" value="Genomic_DNA"/>
</dbReference>
<accession>A0A518H3U4</accession>
<reference evidence="2 3" key="1">
    <citation type="submission" date="2019-02" db="EMBL/GenBank/DDBJ databases">
        <title>Deep-cultivation of Planctomycetes and their phenomic and genomic characterization uncovers novel biology.</title>
        <authorList>
            <person name="Wiegand S."/>
            <person name="Jogler M."/>
            <person name="Boedeker C."/>
            <person name="Pinto D."/>
            <person name="Vollmers J."/>
            <person name="Rivas-Marin E."/>
            <person name="Kohn T."/>
            <person name="Peeters S.H."/>
            <person name="Heuer A."/>
            <person name="Rast P."/>
            <person name="Oberbeckmann S."/>
            <person name="Bunk B."/>
            <person name="Jeske O."/>
            <person name="Meyerdierks A."/>
            <person name="Storesund J.E."/>
            <person name="Kallscheuer N."/>
            <person name="Luecker S."/>
            <person name="Lage O.M."/>
            <person name="Pohl T."/>
            <person name="Merkel B.J."/>
            <person name="Hornburger P."/>
            <person name="Mueller R.-W."/>
            <person name="Bruemmer F."/>
            <person name="Labrenz M."/>
            <person name="Spormann A.M."/>
            <person name="Op den Camp H."/>
            <person name="Overmann J."/>
            <person name="Amann R."/>
            <person name="Jetten M.S.M."/>
            <person name="Mascher T."/>
            <person name="Medema M.H."/>
            <person name="Devos D.P."/>
            <person name="Kaster A.-K."/>
            <person name="Ovreas L."/>
            <person name="Rohde M."/>
            <person name="Galperin M.Y."/>
            <person name="Jogler C."/>
        </authorList>
    </citation>
    <scope>NUCLEOTIDE SEQUENCE [LARGE SCALE GENOMIC DNA]</scope>
    <source>
        <strain evidence="2 3">ElP</strain>
    </source>
</reference>